<proteinExistence type="predicted"/>
<feature type="transmembrane region" description="Helical" evidence="1">
    <location>
        <begin position="55"/>
        <end position="75"/>
    </location>
</feature>
<protein>
    <recommendedName>
        <fullName evidence="2">HTH luxR-type domain-containing protein</fullName>
    </recommendedName>
</protein>
<feature type="transmembrane region" description="Helical" evidence="1">
    <location>
        <begin position="161"/>
        <end position="181"/>
    </location>
</feature>
<accession>A0ABX4EHM9</accession>
<dbReference type="EMBL" id="NPJF01000030">
    <property type="protein sequence ID" value="OYP55340.1"/>
    <property type="molecule type" value="Genomic_DNA"/>
</dbReference>
<feature type="transmembrane region" description="Helical" evidence="1">
    <location>
        <begin position="82"/>
        <end position="105"/>
    </location>
</feature>
<evidence type="ECO:0000313" key="4">
    <source>
        <dbReference type="Proteomes" id="UP000216189"/>
    </source>
</evidence>
<organism evidence="3 4">
    <name type="scientific">Segatella bryantii</name>
    <name type="common">Prevotella bryantii</name>
    <dbReference type="NCBI Taxonomy" id="77095"/>
    <lineage>
        <taxon>Bacteria</taxon>
        <taxon>Pseudomonadati</taxon>
        <taxon>Bacteroidota</taxon>
        <taxon>Bacteroidia</taxon>
        <taxon>Bacteroidales</taxon>
        <taxon>Prevotellaceae</taxon>
        <taxon>Segatella</taxon>
    </lineage>
</organism>
<keyword evidence="1" id="KW-1133">Transmembrane helix</keyword>
<feature type="transmembrane region" description="Helical" evidence="1">
    <location>
        <begin position="111"/>
        <end position="130"/>
    </location>
</feature>
<keyword evidence="1" id="KW-0472">Membrane</keyword>
<dbReference type="CDD" id="cd06170">
    <property type="entry name" value="LuxR_C_like"/>
    <property type="match status" value="1"/>
</dbReference>
<sequence>MTQQALKKRITSFITSRTQNALERVRLVVYICGCITQVVFWTLHLTGLTGMKDSVLYTFSVILLIANFASLWLYLSKKVDLVMNIVCLAYLTQLIQSLRVVYLSIINPPNVLPLLIINQIGSYTILLYITICFVPRAPLYITAMSLISLAFAGFYDGGRLGLDLVIFMTIMTILTYIMSGFSQKAVNSLQQENTVYQDTLNGLLHSFHMTRQELIAYARLSRNKKEDKHIINAFFSEMDKRAEHNIIKAVKIRMAEIDSEKIDLAKRYPDFTPTEIEVCKYIIEGNTQKDIARITGKSESNVSTVRGRIRKKLGLKPDDDLRTKLME</sequence>
<dbReference type="SUPFAM" id="SSF46894">
    <property type="entry name" value="C-terminal effector domain of the bipartite response regulators"/>
    <property type="match status" value="1"/>
</dbReference>
<feature type="transmembrane region" description="Helical" evidence="1">
    <location>
        <begin position="27"/>
        <end position="43"/>
    </location>
</feature>
<dbReference type="SMART" id="SM00421">
    <property type="entry name" value="HTH_LUXR"/>
    <property type="match status" value="1"/>
</dbReference>
<feature type="domain" description="HTH luxR-type" evidence="2">
    <location>
        <begin position="264"/>
        <end position="327"/>
    </location>
</feature>
<gene>
    <name evidence="3" type="ORF">CIK91_07500</name>
</gene>
<dbReference type="PROSITE" id="PS50043">
    <property type="entry name" value="HTH_LUXR_2"/>
    <property type="match status" value="1"/>
</dbReference>
<reference evidence="3 4" key="1">
    <citation type="submission" date="2017-08" db="EMBL/GenBank/DDBJ databases">
        <title>Comparative genomics of non-oral Prevotella species.</title>
        <authorList>
            <person name="Accetto T."/>
            <person name="Nograsek B."/>
            <person name="Avgustin G."/>
        </authorList>
    </citation>
    <scope>NUCLEOTIDE SEQUENCE [LARGE SCALE GENOMIC DNA]</scope>
    <source>
        <strain evidence="3 4">TC1-1</strain>
    </source>
</reference>
<comment type="caution">
    <text evidence="3">The sequence shown here is derived from an EMBL/GenBank/DDBJ whole genome shotgun (WGS) entry which is preliminary data.</text>
</comment>
<dbReference type="InterPro" id="IPR000792">
    <property type="entry name" value="Tscrpt_reg_LuxR_C"/>
</dbReference>
<feature type="transmembrane region" description="Helical" evidence="1">
    <location>
        <begin position="137"/>
        <end position="155"/>
    </location>
</feature>
<evidence type="ECO:0000259" key="2">
    <source>
        <dbReference type="PROSITE" id="PS50043"/>
    </source>
</evidence>
<dbReference type="RefSeq" id="WP_094448524.1">
    <property type="nucleotide sequence ID" value="NZ_CP091802.1"/>
</dbReference>
<name>A0ABX4EHM9_SEGBR</name>
<dbReference type="InterPro" id="IPR016032">
    <property type="entry name" value="Sig_transdc_resp-reg_C-effctor"/>
</dbReference>
<dbReference type="InterPro" id="IPR036388">
    <property type="entry name" value="WH-like_DNA-bd_sf"/>
</dbReference>
<keyword evidence="4" id="KW-1185">Reference proteome</keyword>
<dbReference type="Pfam" id="PF00196">
    <property type="entry name" value="GerE"/>
    <property type="match status" value="1"/>
</dbReference>
<dbReference type="Proteomes" id="UP000216189">
    <property type="component" value="Unassembled WGS sequence"/>
</dbReference>
<evidence type="ECO:0000256" key="1">
    <source>
        <dbReference type="SAM" id="Phobius"/>
    </source>
</evidence>
<evidence type="ECO:0000313" key="3">
    <source>
        <dbReference type="EMBL" id="OYP55340.1"/>
    </source>
</evidence>
<dbReference type="Gene3D" id="1.10.10.10">
    <property type="entry name" value="Winged helix-like DNA-binding domain superfamily/Winged helix DNA-binding domain"/>
    <property type="match status" value="1"/>
</dbReference>
<keyword evidence="1" id="KW-0812">Transmembrane</keyword>